<evidence type="ECO:0000313" key="1">
    <source>
        <dbReference type="EMBL" id="GLR47129.1"/>
    </source>
</evidence>
<proteinExistence type="predicted"/>
<gene>
    <name evidence="1" type="ORF">GCM10007925_08400</name>
</gene>
<accession>A0ABQ5Z2Y0</accession>
<evidence type="ECO:0000313" key="2">
    <source>
        <dbReference type="Proteomes" id="UP001156703"/>
    </source>
</evidence>
<name>A0ABQ5Z2Y0_9SPHN</name>
<organism evidence="1 2">
    <name type="scientific">Sphingomonas astaxanthinifaciens DSM 22298</name>
    <dbReference type="NCBI Taxonomy" id="1123267"/>
    <lineage>
        <taxon>Bacteria</taxon>
        <taxon>Pseudomonadati</taxon>
        <taxon>Pseudomonadota</taxon>
        <taxon>Alphaproteobacteria</taxon>
        <taxon>Sphingomonadales</taxon>
        <taxon>Sphingomonadaceae</taxon>
        <taxon>Sphingomonas</taxon>
    </lineage>
</organism>
<dbReference type="EMBL" id="BSOO01000006">
    <property type="protein sequence ID" value="GLR47129.1"/>
    <property type="molecule type" value="Genomic_DNA"/>
</dbReference>
<sequence>MVWDLRGALLKKGETESARRLADFEFRLRVRTFRLLAAALGEEPDAVAALVARRDDAGVLAALAERHGEDLQERYTACRAEARRQLVAERGDPSPTRLL</sequence>
<dbReference type="RefSeq" id="WP_284273772.1">
    <property type="nucleotide sequence ID" value="NZ_BSOO01000006.1"/>
</dbReference>
<comment type="caution">
    <text evidence="1">The sequence shown here is derived from an EMBL/GenBank/DDBJ whole genome shotgun (WGS) entry which is preliminary data.</text>
</comment>
<dbReference type="Proteomes" id="UP001156703">
    <property type="component" value="Unassembled WGS sequence"/>
</dbReference>
<keyword evidence="2" id="KW-1185">Reference proteome</keyword>
<protein>
    <submittedName>
        <fullName evidence="1">Uncharacterized protein</fullName>
    </submittedName>
</protein>
<reference evidence="2" key="1">
    <citation type="journal article" date="2019" name="Int. J. Syst. Evol. Microbiol.">
        <title>The Global Catalogue of Microorganisms (GCM) 10K type strain sequencing project: providing services to taxonomists for standard genome sequencing and annotation.</title>
        <authorList>
            <consortium name="The Broad Institute Genomics Platform"/>
            <consortium name="The Broad Institute Genome Sequencing Center for Infectious Disease"/>
            <person name="Wu L."/>
            <person name="Ma J."/>
        </authorList>
    </citation>
    <scope>NUCLEOTIDE SEQUENCE [LARGE SCALE GENOMIC DNA]</scope>
    <source>
        <strain evidence="2">NBRC 102146</strain>
    </source>
</reference>